<comment type="function">
    <text evidence="4">Constitutes one of the two catalytic subunit of the tRNA-splicing endonuclease complex, a complex responsible for identification and cleavage of the splice sites in pre-tRNA. It cleaves pre-tRNA at the 5'- and 3'-splice sites to release the intron. The products are an intron and two tRNA half-molecules bearing 2',3'-cyclic phosphate and 5'-OH termini. There are no conserved sequences at the splice sites, but the intron is invariably located at the same site in the gene, placing the splice sites an invariant distance from the constant structural features of the tRNA body. It probably carries the active site for 3'-splice site cleavage.</text>
</comment>
<dbReference type="EC" id="4.6.1.16" evidence="5"/>
<dbReference type="Proteomes" id="UP000298138">
    <property type="component" value="Unassembled WGS sequence"/>
</dbReference>
<dbReference type="PIRSF" id="PIRSF017250">
    <property type="entry name" value="tRNA_splic_SEN34"/>
    <property type="match status" value="1"/>
</dbReference>
<evidence type="ECO:0000256" key="1">
    <source>
        <dbReference type="ARBA" id="ARBA00008078"/>
    </source>
</evidence>
<evidence type="ECO:0000259" key="7">
    <source>
        <dbReference type="Pfam" id="PF01974"/>
    </source>
</evidence>
<evidence type="ECO:0000313" key="9">
    <source>
        <dbReference type="EMBL" id="TGZ82426.1"/>
    </source>
</evidence>
<dbReference type="Gene3D" id="3.40.1350.10">
    <property type="match status" value="1"/>
</dbReference>
<proteinExistence type="inferred from homology"/>
<dbReference type="STRING" id="341454.A0A4S2N0F4"/>
<protein>
    <recommendedName>
        <fullName evidence="5">tRNA-splicing endonuclease subunit Sen34</fullName>
        <ecNumber evidence="5">4.6.1.16</ecNumber>
    </recommendedName>
</protein>
<dbReference type="GO" id="GO:0003676">
    <property type="term" value="F:nucleic acid binding"/>
    <property type="evidence" value="ECO:0007669"/>
    <property type="project" value="InterPro"/>
</dbReference>
<dbReference type="EMBL" id="ML220115">
    <property type="protein sequence ID" value="TGZ82426.1"/>
    <property type="molecule type" value="Genomic_DNA"/>
</dbReference>
<name>A0A4S2N0F4_9PEZI</name>
<feature type="active site" evidence="6">
    <location>
        <position position="201"/>
    </location>
</feature>
<feature type="domain" description="tRNA intron endonuclease catalytic" evidence="7">
    <location>
        <begin position="175"/>
        <end position="246"/>
    </location>
</feature>
<gene>
    <name evidence="9" type="ORF">EX30DRAFT_339708</name>
</gene>
<dbReference type="NCBIfam" id="TIGR00324">
    <property type="entry name" value="endA"/>
    <property type="match status" value="1"/>
</dbReference>
<dbReference type="FunFam" id="3.40.1350.10:FF:000008">
    <property type="entry name" value="tRNA-splicing endonuclease subunit Sen34"/>
    <property type="match status" value="1"/>
</dbReference>
<evidence type="ECO:0000259" key="8">
    <source>
        <dbReference type="Pfam" id="PF26577"/>
    </source>
</evidence>
<dbReference type="CDD" id="cd22363">
    <property type="entry name" value="tRNA-intron_lyase_C"/>
    <property type="match status" value="1"/>
</dbReference>
<evidence type="ECO:0000256" key="2">
    <source>
        <dbReference type="ARBA" id="ARBA00022694"/>
    </source>
</evidence>
<sequence>MPKQKPVTEPFPIFSVGNRFLLYDVNVVSHVRAKYHVCGTLSGTLPQIPQQNLFLGLPLELMVEEAALLVEKGAAYVVNDVATHKTSLESMSGPDRTAFLARRLASSEAEAVARHERNFQSRKAFAEANNLPEPTPTEPDMETRYHHIKTNSEAPYYSLKNSPDALKPSPDPAAFAIYTHLQEKGYFLSPGLRFGCQFMAYPGDPLRFHSHFLVTGLKWDEDIDILDIVTGGRLGTGVKKAWMFGGKQGTEKEDGESRVFSVEWGGF</sequence>
<feature type="domain" description="TSEN34 N-terminal" evidence="8">
    <location>
        <begin position="12"/>
        <end position="80"/>
    </location>
</feature>
<feature type="active site" evidence="6">
    <location>
        <position position="209"/>
    </location>
</feature>
<dbReference type="InterPro" id="IPR006676">
    <property type="entry name" value="tRNA_splic"/>
</dbReference>
<dbReference type="InParanoid" id="A0A4S2N0F4"/>
<organism evidence="9 10">
    <name type="scientific">Ascodesmis nigricans</name>
    <dbReference type="NCBI Taxonomy" id="341454"/>
    <lineage>
        <taxon>Eukaryota</taxon>
        <taxon>Fungi</taxon>
        <taxon>Dikarya</taxon>
        <taxon>Ascomycota</taxon>
        <taxon>Pezizomycotina</taxon>
        <taxon>Pezizomycetes</taxon>
        <taxon>Pezizales</taxon>
        <taxon>Ascodesmidaceae</taxon>
        <taxon>Ascodesmis</taxon>
    </lineage>
</organism>
<evidence type="ECO:0000313" key="10">
    <source>
        <dbReference type="Proteomes" id="UP000298138"/>
    </source>
</evidence>
<accession>A0A4S2N0F4</accession>
<evidence type="ECO:0000256" key="3">
    <source>
        <dbReference type="ARBA" id="ARBA00023239"/>
    </source>
</evidence>
<dbReference type="SUPFAM" id="SSF53032">
    <property type="entry name" value="tRNA-intron endonuclease catalytic domain-like"/>
    <property type="match status" value="1"/>
</dbReference>
<dbReference type="InterPro" id="IPR006677">
    <property type="entry name" value="tRNA_intron_Endonuc_cat-like"/>
</dbReference>
<dbReference type="AlphaFoldDB" id="A0A4S2N0F4"/>
<keyword evidence="2 5" id="KW-0819">tRNA processing</keyword>
<dbReference type="InterPro" id="IPR059049">
    <property type="entry name" value="TSEN34_N"/>
</dbReference>
<evidence type="ECO:0000256" key="5">
    <source>
        <dbReference type="PIRNR" id="PIRNR017250"/>
    </source>
</evidence>
<evidence type="ECO:0000256" key="4">
    <source>
        <dbReference type="ARBA" id="ARBA00059865"/>
    </source>
</evidence>
<dbReference type="GO" id="GO:0000379">
    <property type="term" value="P:tRNA-type intron splice site recognition and cleavage"/>
    <property type="evidence" value="ECO:0007669"/>
    <property type="project" value="UniProtKB-UniRule"/>
</dbReference>
<keyword evidence="9" id="KW-0255">Endonuclease</keyword>
<dbReference type="Pfam" id="PF01974">
    <property type="entry name" value="tRNA_int_endo"/>
    <property type="match status" value="1"/>
</dbReference>
<dbReference type="InterPro" id="IPR011856">
    <property type="entry name" value="tRNA_endonuc-like_dom_sf"/>
</dbReference>
<dbReference type="PANTHER" id="PTHR13070:SF0">
    <property type="entry name" value="TRNA-SPLICING ENDONUCLEASE SUBUNIT SEN34"/>
    <property type="match status" value="1"/>
</dbReference>
<dbReference type="PANTHER" id="PTHR13070">
    <property type="entry name" value="TRNA-SPLICING ENDONUCLEASE SUBUNIT SEN34-RELATED"/>
    <property type="match status" value="1"/>
</dbReference>
<comment type="similarity">
    <text evidence="1 5">Belongs to the tRNA-intron endonuclease family.</text>
</comment>
<keyword evidence="9" id="KW-0540">Nuclease</keyword>
<keyword evidence="3 5" id="KW-0456">Lyase</keyword>
<dbReference type="GO" id="GO:0000214">
    <property type="term" value="C:tRNA-intron endonuclease complex"/>
    <property type="evidence" value="ECO:0007669"/>
    <property type="project" value="UniProtKB-UniRule"/>
</dbReference>
<dbReference type="OrthoDB" id="48041at2759"/>
<dbReference type="InterPro" id="IPR036167">
    <property type="entry name" value="tRNA_intron_Endo_cat-like_sf"/>
</dbReference>
<dbReference type="InterPro" id="IPR016690">
    <property type="entry name" value="TSEN34"/>
</dbReference>
<keyword evidence="9" id="KW-0378">Hydrolase</keyword>
<evidence type="ECO:0000256" key="6">
    <source>
        <dbReference type="PIRSR" id="PIRSR017250-50"/>
    </source>
</evidence>
<dbReference type="GO" id="GO:0000213">
    <property type="term" value="F:tRNA-intron lyase activity"/>
    <property type="evidence" value="ECO:0007669"/>
    <property type="project" value="UniProtKB-UniRule"/>
</dbReference>
<keyword evidence="10" id="KW-1185">Reference proteome</keyword>
<dbReference type="FunCoup" id="A0A4S2N0F4">
    <property type="interactions" value="151"/>
</dbReference>
<dbReference type="Pfam" id="PF26577">
    <property type="entry name" value="TSEN34_N"/>
    <property type="match status" value="1"/>
</dbReference>
<reference evidence="9 10" key="1">
    <citation type="submission" date="2019-04" db="EMBL/GenBank/DDBJ databases">
        <title>Comparative genomics and transcriptomics to analyze fruiting body development in filamentous ascomycetes.</title>
        <authorList>
            <consortium name="DOE Joint Genome Institute"/>
            <person name="Lutkenhaus R."/>
            <person name="Traeger S."/>
            <person name="Breuer J."/>
            <person name="Kuo A."/>
            <person name="Lipzen A."/>
            <person name="Pangilinan J."/>
            <person name="Dilworth D."/>
            <person name="Sandor L."/>
            <person name="Poggeler S."/>
            <person name="Barry K."/>
            <person name="Grigoriev I.V."/>
            <person name="Nowrousian M."/>
        </authorList>
    </citation>
    <scope>NUCLEOTIDE SEQUENCE [LARGE SCALE GENOMIC DNA]</scope>
    <source>
        <strain evidence="9 10">CBS 389.68</strain>
    </source>
</reference>
<feature type="active site" evidence="6">
    <location>
        <position position="240"/>
    </location>
</feature>